<dbReference type="Proteomes" id="UP001356427">
    <property type="component" value="Unassembled WGS sequence"/>
</dbReference>
<accession>A0AAN8R2I7</accession>
<dbReference type="AlphaFoldDB" id="A0AAN8R2I7"/>
<keyword evidence="1" id="KW-0472">Membrane</keyword>
<proteinExistence type="predicted"/>
<reference evidence="2 3" key="1">
    <citation type="submission" date="2021-04" db="EMBL/GenBank/DDBJ databases">
        <authorList>
            <person name="De Guttry C."/>
            <person name="Zahm M."/>
            <person name="Klopp C."/>
            <person name="Cabau C."/>
            <person name="Louis A."/>
            <person name="Berthelot C."/>
            <person name="Parey E."/>
            <person name="Roest Crollius H."/>
            <person name="Montfort J."/>
            <person name="Robinson-Rechavi M."/>
            <person name="Bucao C."/>
            <person name="Bouchez O."/>
            <person name="Gislard M."/>
            <person name="Lluch J."/>
            <person name="Milhes M."/>
            <person name="Lampietro C."/>
            <person name="Lopez Roques C."/>
            <person name="Donnadieu C."/>
            <person name="Braasch I."/>
            <person name="Desvignes T."/>
            <person name="Postlethwait J."/>
            <person name="Bobe J."/>
            <person name="Wedekind C."/>
            <person name="Guiguen Y."/>
        </authorList>
    </citation>
    <scope>NUCLEOTIDE SEQUENCE [LARGE SCALE GENOMIC DNA]</scope>
    <source>
        <strain evidence="2">Cs_M1</strain>
        <tissue evidence="2">Blood</tissue>
    </source>
</reference>
<keyword evidence="1" id="KW-0812">Transmembrane</keyword>
<dbReference type="Gene3D" id="1.20.1070.10">
    <property type="entry name" value="Rhodopsin 7-helix transmembrane proteins"/>
    <property type="match status" value="1"/>
</dbReference>
<evidence type="ECO:0000256" key="1">
    <source>
        <dbReference type="SAM" id="Phobius"/>
    </source>
</evidence>
<comment type="caution">
    <text evidence="2">The sequence shown here is derived from an EMBL/GenBank/DDBJ whole genome shotgun (WGS) entry which is preliminary data.</text>
</comment>
<keyword evidence="1" id="KW-1133">Transmembrane helix</keyword>
<evidence type="ECO:0000313" key="2">
    <source>
        <dbReference type="EMBL" id="KAK6320673.1"/>
    </source>
</evidence>
<organism evidence="2 3">
    <name type="scientific">Coregonus suidteri</name>
    <dbReference type="NCBI Taxonomy" id="861788"/>
    <lineage>
        <taxon>Eukaryota</taxon>
        <taxon>Metazoa</taxon>
        <taxon>Chordata</taxon>
        <taxon>Craniata</taxon>
        <taxon>Vertebrata</taxon>
        <taxon>Euteleostomi</taxon>
        <taxon>Actinopterygii</taxon>
        <taxon>Neopterygii</taxon>
        <taxon>Teleostei</taxon>
        <taxon>Protacanthopterygii</taxon>
        <taxon>Salmoniformes</taxon>
        <taxon>Salmonidae</taxon>
        <taxon>Coregoninae</taxon>
        <taxon>Coregonus</taxon>
    </lineage>
</organism>
<protein>
    <submittedName>
        <fullName evidence="2">Uncharacterized protein</fullName>
    </submittedName>
</protein>
<evidence type="ECO:0000313" key="3">
    <source>
        <dbReference type="Proteomes" id="UP001356427"/>
    </source>
</evidence>
<gene>
    <name evidence="2" type="ORF">J4Q44_G00097800</name>
</gene>
<keyword evidence="3" id="KW-1185">Reference proteome</keyword>
<sequence>MVNIMVLTRVVVITISTAKRSSMVGGWVLKPGFDNAVLKAYRAAVKAVLGLVLLPILGLTWLCGVLVPFS</sequence>
<feature type="transmembrane region" description="Helical" evidence="1">
    <location>
        <begin position="44"/>
        <end position="69"/>
    </location>
</feature>
<dbReference type="EMBL" id="JAGTTL010000007">
    <property type="protein sequence ID" value="KAK6320673.1"/>
    <property type="molecule type" value="Genomic_DNA"/>
</dbReference>
<name>A0AAN8R2I7_9TELE</name>